<evidence type="ECO:0000313" key="2">
    <source>
        <dbReference type="Proteomes" id="UP000309997"/>
    </source>
</evidence>
<evidence type="ECO:0000313" key="1">
    <source>
        <dbReference type="EMBL" id="KAL3612463.1"/>
    </source>
</evidence>
<comment type="caution">
    <text evidence="1">The sequence shown here is derived from an EMBL/GenBank/DDBJ whole genome shotgun (WGS) entry which is preliminary data.</text>
</comment>
<sequence length="150" mass="16468">MLAIFHKAFAHPPEELNSPASQNGTKKPKLPEETLNDFLSHHPQKTFSMNFGQAAVLAYAPQDNPFSPQQKLFCGFDAMFKSYPSMFYFLGPASKFTVWSQGSDGGVKLYWGIAADGSVVISDDLEVIKESCVKSFAPFPTGTLYCNSKG</sequence>
<organism evidence="1 2">
    <name type="scientific">Populus alba</name>
    <name type="common">White poplar</name>
    <dbReference type="NCBI Taxonomy" id="43335"/>
    <lineage>
        <taxon>Eukaryota</taxon>
        <taxon>Viridiplantae</taxon>
        <taxon>Streptophyta</taxon>
        <taxon>Embryophyta</taxon>
        <taxon>Tracheophyta</taxon>
        <taxon>Spermatophyta</taxon>
        <taxon>Magnoliopsida</taxon>
        <taxon>eudicotyledons</taxon>
        <taxon>Gunneridae</taxon>
        <taxon>Pentapetalae</taxon>
        <taxon>rosids</taxon>
        <taxon>fabids</taxon>
        <taxon>Malpighiales</taxon>
        <taxon>Salicaceae</taxon>
        <taxon>Saliceae</taxon>
        <taxon>Populus</taxon>
    </lineage>
</organism>
<proteinExistence type="predicted"/>
<protein>
    <submittedName>
        <fullName evidence="1">Uncharacterized protein</fullName>
    </submittedName>
</protein>
<name>A0ACC4D4Y9_POPAL</name>
<dbReference type="Proteomes" id="UP000309997">
    <property type="component" value="Unassembled WGS sequence"/>
</dbReference>
<accession>A0ACC4D4Y9</accession>
<keyword evidence="2" id="KW-1185">Reference proteome</keyword>
<gene>
    <name evidence="1" type="ORF">D5086_003483</name>
</gene>
<dbReference type="EMBL" id="RCHU02000001">
    <property type="protein sequence ID" value="KAL3612463.1"/>
    <property type="molecule type" value="Genomic_DNA"/>
</dbReference>
<reference evidence="1 2" key="1">
    <citation type="journal article" date="2024" name="Plant Biotechnol. J.">
        <title>Genome and CRISPR/Cas9 system of a widespread forest tree (Populus alba) in the world.</title>
        <authorList>
            <person name="Liu Y.J."/>
            <person name="Jiang P.F."/>
            <person name="Han X.M."/>
            <person name="Li X.Y."/>
            <person name="Wang H.M."/>
            <person name="Wang Y.J."/>
            <person name="Wang X.X."/>
            <person name="Zeng Q.Y."/>
        </authorList>
    </citation>
    <scope>NUCLEOTIDE SEQUENCE [LARGE SCALE GENOMIC DNA]</scope>
    <source>
        <strain evidence="2">cv. PAL-ZL1</strain>
    </source>
</reference>